<comment type="similarity">
    <text evidence="1">Belongs to the GST superfamily.</text>
</comment>
<sequence length="202" mass="22557">MKLYYLPGACPLASNIAFEWAGQPYELQLVSREALKQPEYLALNPLGAVPTLVDGDFVLTQSAAILEYIAELNPSAKLMPDTPRGRAEVRRWLGLCNADLHRTFGNIFGAQALASTEEFQNELIAKSSAKLRQLFAVADKQLESQDWIAGTRSIADTYLYTLLRWTRAKKVDISDMKNLWAFYDRMEQDPGVQAALKAQGLS</sequence>
<dbReference type="Pfam" id="PF02798">
    <property type="entry name" value="GST_N"/>
    <property type="match status" value="1"/>
</dbReference>
<dbReference type="CDD" id="cd03188">
    <property type="entry name" value="GST_C_Beta"/>
    <property type="match status" value="1"/>
</dbReference>
<evidence type="ECO:0000313" key="4">
    <source>
        <dbReference type="EMBL" id="NYT85978.1"/>
    </source>
</evidence>
<dbReference type="CDD" id="cd03057">
    <property type="entry name" value="GST_N_Beta"/>
    <property type="match status" value="1"/>
</dbReference>
<dbReference type="InterPro" id="IPR040079">
    <property type="entry name" value="Glutathione_S-Trfase"/>
</dbReference>
<dbReference type="PROSITE" id="PS50404">
    <property type="entry name" value="GST_NTER"/>
    <property type="match status" value="1"/>
</dbReference>
<dbReference type="RefSeq" id="WP_130039519.1">
    <property type="nucleotide sequence ID" value="NZ_JACCEV010000002.1"/>
</dbReference>
<comment type="caution">
    <text evidence="4">The sequence shown here is derived from an EMBL/GenBank/DDBJ whole genome shotgun (WGS) entry which is preliminary data.</text>
</comment>
<dbReference type="SFLD" id="SFLDG00358">
    <property type="entry name" value="Main_(cytGST)"/>
    <property type="match status" value="1"/>
</dbReference>
<dbReference type="Proteomes" id="UP000554144">
    <property type="component" value="Unassembled WGS sequence"/>
</dbReference>
<feature type="domain" description="GST N-terminal" evidence="2">
    <location>
        <begin position="1"/>
        <end position="77"/>
    </location>
</feature>
<dbReference type="SFLD" id="SFLDG01150">
    <property type="entry name" value="Main.1:_Beta-like"/>
    <property type="match status" value="1"/>
</dbReference>
<dbReference type="InterPro" id="IPR004046">
    <property type="entry name" value="GST_C"/>
</dbReference>
<dbReference type="AlphaFoldDB" id="A0A853GS97"/>
<dbReference type="InterPro" id="IPR036282">
    <property type="entry name" value="Glutathione-S-Trfase_C_sf"/>
</dbReference>
<keyword evidence="4" id="KW-0808">Transferase</keyword>
<evidence type="ECO:0000259" key="3">
    <source>
        <dbReference type="PROSITE" id="PS50405"/>
    </source>
</evidence>
<reference evidence="4 5" key="1">
    <citation type="submission" date="2020-07" db="EMBL/GenBank/DDBJ databases">
        <title>Taxonomic revisions and descriptions of new bacterial species based on genomic comparisons in the high-G+C-content subgroup of the family Alcaligenaceae.</title>
        <authorList>
            <person name="Szabo A."/>
            <person name="Felfoldi T."/>
        </authorList>
    </citation>
    <scope>NUCLEOTIDE SEQUENCE [LARGE SCALE GENOMIC DNA]</scope>
    <source>
        <strain evidence="4 5">DSM 25667</strain>
    </source>
</reference>
<dbReference type="PROSITE" id="PS50405">
    <property type="entry name" value="GST_CTER"/>
    <property type="match status" value="1"/>
</dbReference>
<dbReference type="InterPro" id="IPR036249">
    <property type="entry name" value="Thioredoxin-like_sf"/>
</dbReference>
<evidence type="ECO:0000313" key="5">
    <source>
        <dbReference type="Proteomes" id="UP000554144"/>
    </source>
</evidence>
<protein>
    <submittedName>
        <fullName evidence="4">Glutathione S-transferase family protein</fullName>
    </submittedName>
</protein>
<dbReference type="PANTHER" id="PTHR44051:SF8">
    <property type="entry name" value="GLUTATHIONE S-TRANSFERASE GSTA"/>
    <property type="match status" value="1"/>
</dbReference>
<dbReference type="InterPro" id="IPR004045">
    <property type="entry name" value="Glutathione_S-Trfase_N"/>
</dbReference>
<dbReference type="EMBL" id="JACCEV010000002">
    <property type="protein sequence ID" value="NYT85978.1"/>
    <property type="molecule type" value="Genomic_DNA"/>
</dbReference>
<evidence type="ECO:0000256" key="1">
    <source>
        <dbReference type="RuleBase" id="RU003494"/>
    </source>
</evidence>
<proteinExistence type="inferred from homology"/>
<dbReference type="InterPro" id="IPR010987">
    <property type="entry name" value="Glutathione-S-Trfase_C-like"/>
</dbReference>
<dbReference type="OrthoDB" id="8772754at2"/>
<dbReference type="Gene3D" id="3.40.30.10">
    <property type="entry name" value="Glutaredoxin"/>
    <property type="match status" value="1"/>
</dbReference>
<organism evidence="4 5">
    <name type="scientific">Pollutimonas harenae</name>
    <dbReference type="NCBI Taxonomy" id="657015"/>
    <lineage>
        <taxon>Bacteria</taxon>
        <taxon>Pseudomonadati</taxon>
        <taxon>Pseudomonadota</taxon>
        <taxon>Betaproteobacteria</taxon>
        <taxon>Burkholderiales</taxon>
        <taxon>Alcaligenaceae</taxon>
        <taxon>Pollutimonas</taxon>
    </lineage>
</organism>
<dbReference type="SUPFAM" id="SSF47616">
    <property type="entry name" value="GST C-terminal domain-like"/>
    <property type="match status" value="1"/>
</dbReference>
<dbReference type="SUPFAM" id="SSF52833">
    <property type="entry name" value="Thioredoxin-like"/>
    <property type="match status" value="1"/>
</dbReference>
<keyword evidence="5" id="KW-1185">Reference proteome</keyword>
<dbReference type="SFLD" id="SFLDS00019">
    <property type="entry name" value="Glutathione_Transferase_(cytos"/>
    <property type="match status" value="1"/>
</dbReference>
<dbReference type="PANTHER" id="PTHR44051">
    <property type="entry name" value="GLUTATHIONE S-TRANSFERASE-RELATED"/>
    <property type="match status" value="1"/>
</dbReference>
<dbReference type="Gene3D" id="1.20.1050.10">
    <property type="match status" value="1"/>
</dbReference>
<evidence type="ECO:0000259" key="2">
    <source>
        <dbReference type="PROSITE" id="PS50404"/>
    </source>
</evidence>
<gene>
    <name evidence="4" type="ORF">H0A62_10215</name>
</gene>
<feature type="domain" description="GST C-terminal" evidence="3">
    <location>
        <begin position="82"/>
        <end position="202"/>
    </location>
</feature>
<name>A0A853GS97_9BURK</name>
<dbReference type="GO" id="GO:0016740">
    <property type="term" value="F:transferase activity"/>
    <property type="evidence" value="ECO:0007669"/>
    <property type="project" value="UniProtKB-KW"/>
</dbReference>
<accession>A0A853GS97</accession>
<dbReference type="Pfam" id="PF00043">
    <property type="entry name" value="GST_C"/>
    <property type="match status" value="1"/>
</dbReference>